<accession>A0ACB8NL00</accession>
<gene>
    <name evidence="1" type="ORF">KPL71_000038</name>
</gene>
<dbReference type="EMBL" id="CM039170">
    <property type="protein sequence ID" value="KAH9798519.1"/>
    <property type="molecule type" value="Genomic_DNA"/>
</dbReference>
<name>A0ACB8NL00_CITSI</name>
<sequence>MKTARAWKLGGIRDFQMMAGYRQQRPHLKRPIWIIAFVTFFIIFLTGVYVYPSGSGSLASCYFFSGRGCTMLEQLPATPTRELTDAENIAQVVFKEILNKPPVHSKNPKVAFMFLTPGNLPFENLWEKFFHGHEDRFSVYVHASSEKPMHVSRYFVGRDIRSEKVAWGRISMLDAEKRLLAHALLDPDNQQFVLLSDSCIPLHNFDYVYNYLMYTNVSYVDCFEDPGPHGNGRYSEHMLPEVEKKDFRKGSQWFTLKRQHAMIIMADSLYYTKFKHYCKPNMEGRNCYADEHYLPTLFHMIDPAGIANWSVTHADWSEGKWHPKAYRAQDISSEFLKSLAAIDETFHITSDEQVQTSFIASEKMFCFKGKYLTYHYIHLLLQKKVTIMPCMWNGMKRPCYLFARKFNPEALDKLVFLFVNYTTV</sequence>
<dbReference type="Proteomes" id="UP000829398">
    <property type="component" value="Chromosome 1"/>
</dbReference>
<evidence type="ECO:0000313" key="1">
    <source>
        <dbReference type="EMBL" id="KAH9798519.1"/>
    </source>
</evidence>
<organism evidence="1 2">
    <name type="scientific">Citrus sinensis</name>
    <name type="common">Sweet orange</name>
    <name type="synonym">Citrus aurantium var. sinensis</name>
    <dbReference type="NCBI Taxonomy" id="2711"/>
    <lineage>
        <taxon>Eukaryota</taxon>
        <taxon>Viridiplantae</taxon>
        <taxon>Streptophyta</taxon>
        <taxon>Embryophyta</taxon>
        <taxon>Tracheophyta</taxon>
        <taxon>Spermatophyta</taxon>
        <taxon>Magnoliopsida</taxon>
        <taxon>eudicotyledons</taxon>
        <taxon>Gunneridae</taxon>
        <taxon>Pentapetalae</taxon>
        <taxon>rosids</taxon>
        <taxon>malvids</taxon>
        <taxon>Sapindales</taxon>
        <taxon>Rutaceae</taxon>
        <taxon>Aurantioideae</taxon>
        <taxon>Citrus</taxon>
    </lineage>
</organism>
<comment type="caution">
    <text evidence="1">The sequence shown here is derived from an EMBL/GenBank/DDBJ whole genome shotgun (WGS) entry which is preliminary data.</text>
</comment>
<proteinExistence type="predicted"/>
<keyword evidence="2" id="KW-1185">Reference proteome</keyword>
<reference evidence="2" key="1">
    <citation type="journal article" date="2023" name="Hortic. Res.">
        <title>A chromosome-level phased genome enabling allele-level studies in sweet orange: a case study on citrus Huanglongbing tolerance.</title>
        <authorList>
            <person name="Wu B."/>
            <person name="Yu Q."/>
            <person name="Deng Z."/>
            <person name="Duan Y."/>
            <person name="Luo F."/>
            <person name="Gmitter F. Jr."/>
        </authorList>
    </citation>
    <scope>NUCLEOTIDE SEQUENCE [LARGE SCALE GENOMIC DNA]</scope>
    <source>
        <strain evidence="2">cv. Valencia</strain>
    </source>
</reference>
<protein>
    <submittedName>
        <fullName evidence="1">Uncharacterized protein</fullName>
    </submittedName>
</protein>
<evidence type="ECO:0000313" key="2">
    <source>
        <dbReference type="Proteomes" id="UP000829398"/>
    </source>
</evidence>